<accession>A0A1H8K851</accession>
<dbReference type="EMBL" id="FOCL01000004">
    <property type="protein sequence ID" value="SEN89192.1"/>
    <property type="molecule type" value="Genomic_DNA"/>
</dbReference>
<organism evidence="1 2">
    <name type="scientific">Mucilaginibacter gossypiicola</name>
    <dbReference type="NCBI Taxonomy" id="551995"/>
    <lineage>
        <taxon>Bacteria</taxon>
        <taxon>Pseudomonadati</taxon>
        <taxon>Bacteroidota</taxon>
        <taxon>Sphingobacteriia</taxon>
        <taxon>Sphingobacteriales</taxon>
        <taxon>Sphingobacteriaceae</taxon>
        <taxon>Mucilaginibacter</taxon>
    </lineage>
</organism>
<dbReference type="RefSeq" id="WP_091211569.1">
    <property type="nucleotide sequence ID" value="NZ_FOCL01000004.1"/>
</dbReference>
<reference evidence="2" key="1">
    <citation type="submission" date="2016-10" db="EMBL/GenBank/DDBJ databases">
        <authorList>
            <person name="Varghese N."/>
            <person name="Submissions S."/>
        </authorList>
    </citation>
    <scope>NUCLEOTIDE SEQUENCE [LARGE SCALE GENOMIC DNA]</scope>
    <source>
        <strain evidence="2">Gh-48</strain>
    </source>
</reference>
<dbReference type="Proteomes" id="UP000198942">
    <property type="component" value="Unassembled WGS sequence"/>
</dbReference>
<evidence type="ECO:0000313" key="2">
    <source>
        <dbReference type="Proteomes" id="UP000198942"/>
    </source>
</evidence>
<proteinExistence type="predicted"/>
<dbReference type="STRING" id="551995.SAMN05192574_104500"/>
<gene>
    <name evidence="1" type="ORF">SAMN05192574_104500</name>
</gene>
<dbReference type="OrthoDB" id="2482758at2"/>
<sequence>MFFPNNNEVLNDTDVIKLAANGKAFSNTEVTVAAELMKNQQHTSPLDPTGNIEVAQDDQGWPMIFTIGTDKKFSLMKLDSSVQGGYEIINLSDSLGADLEAVTFSMTQDSKGKISIALAVAKKSGGDTMIFAASRLPNNYTETTWSNFSSVCRKIEGVDAAFKVEQMLMNISDDGKAPVSIVAGNLKGYKYYYLLDGSASARKYEFPEDVKQHPDSLKDIAIGYAFGQTGIFFIYDIGESQTLACTTLADASLGSLSYDYSPGNAKIPERFRHLTYNCISTPTGSKNKAISICSDIFVGSPTGVYCFKNAAINKCELVTDKIKDVHELTVRQDKDNIVVWASTAGNKLYYIYGKKEAKGEKYVWNDPVLFKEDVLHIAPIRNTGKQGNELFLITQDKSIQHYWQDSSSTLWRQQVINVPDQNDVIEFNSYTTHLHFEDDKGKVLVEETVKITASEWVYVTINGFVYSLDKGSCAEVSTDIMGNVTIITMTEDIACPIYHLTADWMDKTLNIYPNGKITKGLANIKSAADLKGAKTEEGKPVLSNSSYDDETLNAVAGNISQLADKGHELKSGNRNAFNPYTFTAVENKGVLHTGRFSINSLPENFVLSYGASGTLALTAAPGDIFSDIINFAGDALHYLSEFVNTSIAAIRQGLIVLENGIQFVLKKIDEGLQFVLALGDKILNIVLDTLGAVFKALNWVLKLIGIDLEKILEWLGKLLGWTDILETSDKICDMINNGFDVIAGTADVVSDKIAGLFRDIEVAIGGEDLVNKIGNTGKTNKTDGRSGPLQNPAVNWTTYHMVHGKSSPTLSAGNNSFTEELERVFKDLLEKEIFTAGRAIEMIGDLLSHISTDSIGETITRLLQIIAVTVLEEVKHGILALISLLKLLINAIKAAVNAQMNIPILSGLLKLILGGRELTVLRVVSIMIAIPVRIIYRIATGDAFPHEQMSVMDVNVVNTMLKEHVGVQSMVLAGEMDQAVAEPADEQVHQSPYWLMVIYEVAHSLEITVGSFELFAYLTSGTPAPGGWQQNLQNWRERLGGIKTCLSTFSTTLSMINLVDLQLQKNKGGSITVTDVTDYEWTHLAFSLFKSMCGFAGAVSSSATTKKWARGLSSASSVGLIAVLVGQFINEEKIRPNNLRFTSNLFLNLYKMVLDCPFKVGNPKAAAIISGGNALIGFTHVGLVAGRWYTDNDDNVSFKIV</sequence>
<dbReference type="AlphaFoldDB" id="A0A1H8K851"/>
<protein>
    <submittedName>
        <fullName evidence="1">Uncharacterized protein</fullName>
    </submittedName>
</protein>
<keyword evidence="2" id="KW-1185">Reference proteome</keyword>
<name>A0A1H8K851_9SPHI</name>
<evidence type="ECO:0000313" key="1">
    <source>
        <dbReference type="EMBL" id="SEN89192.1"/>
    </source>
</evidence>